<proteinExistence type="predicted"/>
<dbReference type="PROSITE" id="PS50157">
    <property type="entry name" value="ZINC_FINGER_C2H2_2"/>
    <property type="match status" value="3"/>
</dbReference>
<dbReference type="InterPro" id="IPR013087">
    <property type="entry name" value="Znf_C2H2_type"/>
</dbReference>
<evidence type="ECO:0000313" key="11">
    <source>
        <dbReference type="EMBL" id="RUS68802.1"/>
    </source>
</evidence>
<dbReference type="AlphaFoldDB" id="A0A3S1AQ48"/>
<reference evidence="11 12" key="1">
    <citation type="submission" date="2019-01" db="EMBL/GenBank/DDBJ databases">
        <title>A draft genome assembly of the solar-powered sea slug Elysia chlorotica.</title>
        <authorList>
            <person name="Cai H."/>
            <person name="Li Q."/>
            <person name="Fang X."/>
            <person name="Li J."/>
            <person name="Curtis N.E."/>
            <person name="Altenburger A."/>
            <person name="Shibata T."/>
            <person name="Feng M."/>
            <person name="Maeda T."/>
            <person name="Schwartz J.A."/>
            <person name="Shigenobu S."/>
            <person name="Lundholm N."/>
            <person name="Nishiyama T."/>
            <person name="Yang H."/>
            <person name="Hasebe M."/>
            <person name="Li S."/>
            <person name="Pierce S.K."/>
            <person name="Wang J."/>
        </authorList>
    </citation>
    <scope>NUCLEOTIDE SEQUENCE [LARGE SCALE GENOMIC DNA]</scope>
    <source>
        <strain evidence="11">EC2010</strain>
        <tissue evidence="11">Whole organism of an adult</tissue>
    </source>
</reference>
<keyword evidence="3" id="KW-0677">Repeat</keyword>
<dbReference type="PANTHER" id="PTHR46179:SF13">
    <property type="entry name" value="C2H2-TYPE DOMAIN-CONTAINING PROTEIN"/>
    <property type="match status" value="1"/>
</dbReference>
<evidence type="ECO:0000259" key="10">
    <source>
        <dbReference type="PROSITE" id="PS50157"/>
    </source>
</evidence>
<dbReference type="Proteomes" id="UP000271974">
    <property type="component" value="Unassembled WGS sequence"/>
</dbReference>
<comment type="caution">
    <text evidence="11">The sequence shown here is derived from an EMBL/GenBank/DDBJ whole genome shotgun (WGS) entry which is preliminary data.</text>
</comment>
<dbReference type="GO" id="GO:0008270">
    <property type="term" value="F:zinc ion binding"/>
    <property type="evidence" value="ECO:0007669"/>
    <property type="project" value="UniProtKB-KW"/>
</dbReference>
<dbReference type="InterPro" id="IPR036236">
    <property type="entry name" value="Znf_C2H2_sf"/>
</dbReference>
<dbReference type="FunFam" id="3.30.160.60:FF:000125">
    <property type="entry name" value="Putative zinc finger protein 143"/>
    <property type="match status" value="1"/>
</dbReference>
<evidence type="ECO:0000256" key="5">
    <source>
        <dbReference type="ARBA" id="ARBA00022833"/>
    </source>
</evidence>
<feature type="domain" description="C2H2-type" evidence="10">
    <location>
        <begin position="70"/>
        <end position="100"/>
    </location>
</feature>
<gene>
    <name evidence="11" type="ORF">EGW08_023435</name>
</gene>
<evidence type="ECO:0000256" key="7">
    <source>
        <dbReference type="ARBA" id="ARBA00023163"/>
    </source>
</evidence>
<evidence type="ECO:0000256" key="6">
    <source>
        <dbReference type="ARBA" id="ARBA00023015"/>
    </source>
</evidence>
<evidence type="ECO:0000256" key="1">
    <source>
        <dbReference type="ARBA" id="ARBA00004123"/>
    </source>
</evidence>
<keyword evidence="2" id="KW-0479">Metal-binding</keyword>
<dbReference type="STRING" id="188477.A0A3S1AQ48"/>
<dbReference type="InterPro" id="IPR051061">
    <property type="entry name" value="Zinc_finger_trans_reg"/>
</dbReference>
<dbReference type="EMBL" id="RQTK01002004">
    <property type="protein sequence ID" value="RUS68802.1"/>
    <property type="molecule type" value="Genomic_DNA"/>
</dbReference>
<accession>A0A3S1AQ48</accession>
<feature type="domain" description="C2H2-type" evidence="10">
    <location>
        <begin position="136"/>
        <end position="162"/>
    </location>
</feature>
<evidence type="ECO:0000256" key="2">
    <source>
        <dbReference type="ARBA" id="ARBA00022723"/>
    </source>
</evidence>
<dbReference type="GO" id="GO:0006357">
    <property type="term" value="P:regulation of transcription by RNA polymerase II"/>
    <property type="evidence" value="ECO:0007669"/>
    <property type="project" value="TreeGrafter"/>
</dbReference>
<evidence type="ECO:0000313" key="12">
    <source>
        <dbReference type="Proteomes" id="UP000271974"/>
    </source>
</evidence>
<keyword evidence="12" id="KW-1185">Reference proteome</keyword>
<dbReference type="Pfam" id="PF00096">
    <property type="entry name" value="zf-C2H2"/>
    <property type="match status" value="2"/>
</dbReference>
<evidence type="ECO:0000256" key="4">
    <source>
        <dbReference type="ARBA" id="ARBA00022771"/>
    </source>
</evidence>
<feature type="domain" description="C2H2-type" evidence="10">
    <location>
        <begin position="40"/>
        <end position="69"/>
    </location>
</feature>
<dbReference type="Gene3D" id="3.30.160.60">
    <property type="entry name" value="Classic Zinc Finger"/>
    <property type="match status" value="3"/>
</dbReference>
<sequence>MYNVDLSRSRSRSRLLEFIRNFLQIMSKQKQPETKVSQIFSCHFKDCTRVFKRRDRLDIHLRVHTGERPFICQVEGCSKSYARSQHLSRHVENVHHQADESHKFSCPVCRRELANLQCLQNHMKAEHEEKVGPKRYECPEKECSQTFHKKKQLISHRLQEHTDHIIAAKKCHR</sequence>
<comment type="subcellular location">
    <subcellularLocation>
        <location evidence="1">Nucleus</location>
    </subcellularLocation>
</comment>
<dbReference type="OrthoDB" id="2687452at2759"/>
<evidence type="ECO:0000256" key="8">
    <source>
        <dbReference type="ARBA" id="ARBA00023242"/>
    </source>
</evidence>
<protein>
    <recommendedName>
        <fullName evidence="10">C2H2-type domain-containing protein</fullName>
    </recommendedName>
</protein>
<dbReference type="SUPFAM" id="SSF57667">
    <property type="entry name" value="beta-beta-alpha zinc fingers"/>
    <property type="match status" value="1"/>
</dbReference>
<keyword evidence="8" id="KW-0539">Nucleus</keyword>
<organism evidence="11 12">
    <name type="scientific">Elysia chlorotica</name>
    <name type="common">Eastern emerald elysia</name>
    <name type="synonym">Sea slug</name>
    <dbReference type="NCBI Taxonomy" id="188477"/>
    <lineage>
        <taxon>Eukaryota</taxon>
        <taxon>Metazoa</taxon>
        <taxon>Spiralia</taxon>
        <taxon>Lophotrochozoa</taxon>
        <taxon>Mollusca</taxon>
        <taxon>Gastropoda</taxon>
        <taxon>Heterobranchia</taxon>
        <taxon>Euthyneura</taxon>
        <taxon>Panpulmonata</taxon>
        <taxon>Sacoglossa</taxon>
        <taxon>Placobranchoidea</taxon>
        <taxon>Plakobranchidae</taxon>
        <taxon>Elysia</taxon>
    </lineage>
</organism>
<dbReference type="SMART" id="SM00355">
    <property type="entry name" value="ZnF_C2H2"/>
    <property type="match status" value="4"/>
</dbReference>
<dbReference type="GO" id="GO:0005634">
    <property type="term" value="C:nucleus"/>
    <property type="evidence" value="ECO:0007669"/>
    <property type="project" value="UniProtKB-SubCell"/>
</dbReference>
<evidence type="ECO:0000256" key="9">
    <source>
        <dbReference type="PROSITE-ProRule" id="PRU00042"/>
    </source>
</evidence>
<keyword evidence="6" id="KW-0805">Transcription regulation</keyword>
<keyword evidence="4 9" id="KW-0863">Zinc-finger</keyword>
<evidence type="ECO:0000256" key="3">
    <source>
        <dbReference type="ARBA" id="ARBA00022737"/>
    </source>
</evidence>
<keyword evidence="5" id="KW-0862">Zinc</keyword>
<dbReference type="PROSITE" id="PS00028">
    <property type="entry name" value="ZINC_FINGER_C2H2_1"/>
    <property type="match status" value="3"/>
</dbReference>
<dbReference type="PANTHER" id="PTHR46179">
    <property type="entry name" value="ZINC FINGER PROTEIN"/>
    <property type="match status" value="1"/>
</dbReference>
<keyword evidence="7" id="KW-0804">Transcription</keyword>
<name>A0A3S1AQ48_ELYCH</name>